<name>A0A4Q1C775_9BACT</name>
<evidence type="ECO:0000313" key="3">
    <source>
        <dbReference type="Proteomes" id="UP000290218"/>
    </source>
</evidence>
<sequence length="281" mass="29803">MSLGRDTIISLGSKLPPALGIFGRLRTLLDDADCDLDDIVELLHVDPALTFQIIKLSNSALYGLKSRCHSLDEAVARVGFGEIHQLVGLIVSRQVFQGDLTHYGIPAGRLWENAVAVGALGSSFASRAGGNSAGVYSAGLLRNLGKIIFNNHAAAARYPGEEAQPDVFAWEKSLHGLSSPEATAMLLDHWRFPLDISGAVCTHTHPADAGEFTAGASTLHLACSFAAEWGCALPGEGAGLWKRDDALLALVGLDSELLEGAVADARQQFGRFAMIEWSQAA</sequence>
<dbReference type="OrthoDB" id="186304at2"/>
<feature type="domain" description="HDOD" evidence="1">
    <location>
        <begin position="15"/>
        <end position="206"/>
    </location>
</feature>
<dbReference type="AlphaFoldDB" id="A0A4Q1C775"/>
<accession>A0A4Q1C775</accession>
<dbReference type="EMBL" id="SDHX01000001">
    <property type="protein sequence ID" value="RXK54612.1"/>
    <property type="molecule type" value="Genomic_DNA"/>
</dbReference>
<proteinExistence type="predicted"/>
<dbReference type="InterPro" id="IPR052340">
    <property type="entry name" value="RNase_Y/CdgJ"/>
</dbReference>
<organism evidence="2 3">
    <name type="scientific">Oleiharenicola lentus</name>
    <dbReference type="NCBI Taxonomy" id="2508720"/>
    <lineage>
        <taxon>Bacteria</taxon>
        <taxon>Pseudomonadati</taxon>
        <taxon>Verrucomicrobiota</taxon>
        <taxon>Opitutia</taxon>
        <taxon>Opitutales</taxon>
        <taxon>Opitutaceae</taxon>
        <taxon>Oleiharenicola</taxon>
    </lineage>
</organism>
<evidence type="ECO:0000313" key="2">
    <source>
        <dbReference type="EMBL" id="RXK54612.1"/>
    </source>
</evidence>
<evidence type="ECO:0000259" key="1">
    <source>
        <dbReference type="PROSITE" id="PS51833"/>
    </source>
</evidence>
<reference evidence="2 3" key="1">
    <citation type="submission" date="2019-01" db="EMBL/GenBank/DDBJ databases">
        <title>Lacunisphaera sp. strain TWA-58.</title>
        <authorList>
            <person name="Chen W.-M."/>
        </authorList>
    </citation>
    <scope>NUCLEOTIDE SEQUENCE [LARGE SCALE GENOMIC DNA]</scope>
    <source>
        <strain evidence="2 3">TWA-58</strain>
    </source>
</reference>
<dbReference type="Pfam" id="PF08668">
    <property type="entry name" value="HDOD"/>
    <property type="match status" value="1"/>
</dbReference>
<dbReference type="Gene3D" id="1.10.3210.10">
    <property type="entry name" value="Hypothetical protein af1432"/>
    <property type="match status" value="1"/>
</dbReference>
<comment type="caution">
    <text evidence="2">The sequence shown here is derived from an EMBL/GenBank/DDBJ whole genome shotgun (WGS) entry which is preliminary data.</text>
</comment>
<keyword evidence="3" id="KW-1185">Reference proteome</keyword>
<dbReference type="PANTHER" id="PTHR33525:SF3">
    <property type="entry name" value="RIBONUCLEASE Y"/>
    <property type="match status" value="1"/>
</dbReference>
<dbReference type="PROSITE" id="PS51833">
    <property type="entry name" value="HDOD"/>
    <property type="match status" value="1"/>
</dbReference>
<dbReference type="InterPro" id="IPR013976">
    <property type="entry name" value="HDOD"/>
</dbReference>
<gene>
    <name evidence="2" type="ORF">ESB00_01570</name>
</gene>
<dbReference type="RefSeq" id="WP_129045976.1">
    <property type="nucleotide sequence ID" value="NZ_SDHX01000001.1"/>
</dbReference>
<dbReference type="Proteomes" id="UP000290218">
    <property type="component" value="Unassembled WGS sequence"/>
</dbReference>
<dbReference type="PANTHER" id="PTHR33525">
    <property type="match status" value="1"/>
</dbReference>
<protein>
    <submittedName>
        <fullName evidence="2">HDOD domain-containing protein</fullName>
    </submittedName>
</protein>
<dbReference type="SUPFAM" id="SSF109604">
    <property type="entry name" value="HD-domain/PDEase-like"/>
    <property type="match status" value="1"/>
</dbReference>